<protein>
    <submittedName>
        <fullName evidence="1">Uncharacterized protein</fullName>
    </submittedName>
</protein>
<name>A0A2T1EBK4_9CYAN</name>
<proteinExistence type="predicted"/>
<dbReference type="Proteomes" id="UP000239576">
    <property type="component" value="Unassembled WGS sequence"/>
</dbReference>
<evidence type="ECO:0000313" key="2">
    <source>
        <dbReference type="Proteomes" id="UP000239576"/>
    </source>
</evidence>
<dbReference type="EMBL" id="PVWK01000055">
    <property type="protein sequence ID" value="PSB30146.1"/>
    <property type="molecule type" value="Genomic_DNA"/>
</dbReference>
<gene>
    <name evidence="1" type="ORF">C7B82_09320</name>
</gene>
<dbReference type="Gene3D" id="1.10.1220.10">
    <property type="entry name" value="Met repressor-like"/>
    <property type="match status" value="1"/>
</dbReference>
<comment type="caution">
    <text evidence="1">The sequence shown here is derived from an EMBL/GenBank/DDBJ whole genome shotgun (WGS) entry which is preliminary data.</text>
</comment>
<dbReference type="GO" id="GO:0006355">
    <property type="term" value="P:regulation of DNA-templated transcription"/>
    <property type="evidence" value="ECO:0007669"/>
    <property type="project" value="InterPro"/>
</dbReference>
<keyword evidence="2" id="KW-1185">Reference proteome</keyword>
<dbReference type="InterPro" id="IPR013321">
    <property type="entry name" value="Arc_rbn_hlx_hlx"/>
</dbReference>
<dbReference type="AlphaFoldDB" id="A0A2T1EBK4"/>
<reference evidence="1 2" key="2">
    <citation type="submission" date="2018-03" db="EMBL/GenBank/DDBJ databases">
        <title>The ancient ancestry and fast evolution of plastids.</title>
        <authorList>
            <person name="Moore K.R."/>
            <person name="Magnabosco C."/>
            <person name="Momper L."/>
            <person name="Gold D.A."/>
            <person name="Bosak T."/>
            <person name="Fournier G.P."/>
        </authorList>
    </citation>
    <scope>NUCLEOTIDE SEQUENCE [LARGE SCALE GENOMIC DNA]</scope>
    <source>
        <strain evidence="1 2">ULC18</strain>
    </source>
</reference>
<accession>A0A2T1EBK4</accession>
<organism evidence="1 2">
    <name type="scientific">Stenomitos frigidus ULC18</name>
    <dbReference type="NCBI Taxonomy" id="2107698"/>
    <lineage>
        <taxon>Bacteria</taxon>
        <taxon>Bacillati</taxon>
        <taxon>Cyanobacteriota</taxon>
        <taxon>Cyanophyceae</taxon>
        <taxon>Leptolyngbyales</taxon>
        <taxon>Leptolyngbyaceae</taxon>
        <taxon>Stenomitos</taxon>
    </lineage>
</organism>
<evidence type="ECO:0000313" key="1">
    <source>
        <dbReference type="EMBL" id="PSB30146.1"/>
    </source>
</evidence>
<sequence length="81" mass="9128">MRVYGVLMSKPKVTIGCRIPDDWIGQIDAVVNELGVSRSEWFAGLVSEALRKQDAGTVRSLQQRLTTVEQRLNKLARLVMQ</sequence>
<reference evidence="2" key="1">
    <citation type="submission" date="2018-02" db="EMBL/GenBank/DDBJ databases">
        <authorList>
            <person name="Moore K."/>
            <person name="Momper L."/>
        </authorList>
    </citation>
    <scope>NUCLEOTIDE SEQUENCE [LARGE SCALE GENOMIC DNA]</scope>
    <source>
        <strain evidence="2">ULC18</strain>
    </source>
</reference>